<name>A0A2N8L0W6_9BURK</name>
<dbReference type="InterPro" id="IPR047111">
    <property type="entry name" value="YbaP-like"/>
</dbReference>
<evidence type="ECO:0000313" key="3">
    <source>
        <dbReference type="Proteomes" id="UP000235916"/>
    </source>
</evidence>
<dbReference type="Pfam" id="PF01963">
    <property type="entry name" value="TraB_PrgY_gumN"/>
    <property type="match status" value="1"/>
</dbReference>
<accession>A0A2N8L0W6</accession>
<evidence type="ECO:0000313" key="2">
    <source>
        <dbReference type="EMBL" id="PND39335.1"/>
    </source>
</evidence>
<feature type="chain" id="PRO_5014731171" evidence="1">
    <location>
        <begin position="26"/>
        <end position="322"/>
    </location>
</feature>
<dbReference type="AlphaFoldDB" id="A0A2N8L0W6"/>
<keyword evidence="3" id="KW-1185">Reference proteome</keyword>
<sequence>MTARLTALLTCLLPLALLLPTASTAAPACPPAIAMPSEAQAQSLAAQAPDRGLLYRLRRDGVDSYLYGTLHVGRMEWLFPGPRLREAMAQSRVLALELDLQDPATLQILSQPPRHAEALKLSEPLRKRMSAQARAACLPEQALASLHPILQLSTYTVLQARWDGLDPSFGQEQMLSAWARQQGRSVLALESAERQQQALIPARAAEARKALLKGLDQLERGQVRPVLRRLAQAWADGDLELLQNYERWCECIEDEQDRIELRRLNDERNPELAHGIEALHAKGQPVLAAVGALHLSGDQSLPRLLAARGFEVERLVPASDKR</sequence>
<comment type="caution">
    <text evidence="2">The sequence shown here is derived from an EMBL/GenBank/DDBJ whole genome shotgun (WGS) entry which is preliminary data.</text>
</comment>
<gene>
    <name evidence="2" type="ORF">C1O66_18565</name>
</gene>
<keyword evidence="1" id="KW-0732">Signal</keyword>
<protein>
    <submittedName>
        <fullName evidence="2">TraB/GumN family protein</fullName>
    </submittedName>
</protein>
<dbReference type="CDD" id="cd14789">
    <property type="entry name" value="Tiki"/>
    <property type="match status" value="1"/>
</dbReference>
<proteinExistence type="predicted"/>
<reference evidence="2 3" key="1">
    <citation type="submission" date="2018-01" db="EMBL/GenBank/DDBJ databases">
        <title>Draft genome sequence of Paucibacter aquatile CR182 isolated from freshwater of the Nakdong River.</title>
        <authorList>
            <person name="Choi A."/>
            <person name="Chung E.J."/>
        </authorList>
    </citation>
    <scope>NUCLEOTIDE SEQUENCE [LARGE SCALE GENOMIC DNA]</scope>
    <source>
        <strain evidence="2 3">CR182</strain>
    </source>
</reference>
<dbReference type="EMBL" id="POSP01000003">
    <property type="protein sequence ID" value="PND39335.1"/>
    <property type="molecule type" value="Genomic_DNA"/>
</dbReference>
<evidence type="ECO:0000256" key="1">
    <source>
        <dbReference type="SAM" id="SignalP"/>
    </source>
</evidence>
<dbReference type="PANTHER" id="PTHR40590:SF1">
    <property type="entry name" value="CYTOPLASMIC PROTEIN"/>
    <property type="match status" value="1"/>
</dbReference>
<dbReference type="PANTHER" id="PTHR40590">
    <property type="entry name" value="CYTOPLASMIC PROTEIN-RELATED"/>
    <property type="match status" value="1"/>
</dbReference>
<dbReference type="InterPro" id="IPR002816">
    <property type="entry name" value="TraB/PrgY/GumN_fam"/>
</dbReference>
<dbReference type="Proteomes" id="UP000235916">
    <property type="component" value="Unassembled WGS sequence"/>
</dbReference>
<feature type="signal peptide" evidence="1">
    <location>
        <begin position="1"/>
        <end position="25"/>
    </location>
</feature>
<organism evidence="2 3">
    <name type="scientific">Kinneretia aquatilis</name>
    <dbReference type="NCBI Taxonomy" id="2070761"/>
    <lineage>
        <taxon>Bacteria</taxon>
        <taxon>Pseudomonadati</taxon>
        <taxon>Pseudomonadota</taxon>
        <taxon>Betaproteobacteria</taxon>
        <taxon>Burkholderiales</taxon>
        <taxon>Sphaerotilaceae</taxon>
        <taxon>Roseateles</taxon>
    </lineage>
</organism>